<gene>
    <name evidence="2" type="ORF">J2X06_000002</name>
</gene>
<keyword evidence="1" id="KW-0812">Transmembrane</keyword>
<proteinExistence type="predicted"/>
<feature type="transmembrane region" description="Helical" evidence="1">
    <location>
        <begin position="98"/>
        <end position="117"/>
    </location>
</feature>
<reference evidence="2 3" key="1">
    <citation type="submission" date="2023-07" db="EMBL/GenBank/DDBJ databases">
        <title>Sorghum-associated microbial communities from plants grown in Nebraska, USA.</title>
        <authorList>
            <person name="Schachtman D."/>
        </authorList>
    </citation>
    <scope>NUCLEOTIDE SEQUENCE [LARGE SCALE GENOMIC DNA]</scope>
    <source>
        <strain evidence="2 3">BE198</strain>
    </source>
</reference>
<keyword evidence="3" id="KW-1185">Reference proteome</keyword>
<evidence type="ECO:0000256" key="1">
    <source>
        <dbReference type="SAM" id="Phobius"/>
    </source>
</evidence>
<feature type="transmembrane region" description="Helical" evidence="1">
    <location>
        <begin position="30"/>
        <end position="54"/>
    </location>
</feature>
<dbReference type="EMBL" id="JAVDVY010000001">
    <property type="protein sequence ID" value="MDR7132818.1"/>
    <property type="molecule type" value="Genomic_DNA"/>
</dbReference>
<dbReference type="Proteomes" id="UP001251524">
    <property type="component" value="Unassembled WGS sequence"/>
</dbReference>
<evidence type="ECO:0000313" key="3">
    <source>
        <dbReference type="Proteomes" id="UP001251524"/>
    </source>
</evidence>
<evidence type="ECO:0008006" key="4">
    <source>
        <dbReference type="Google" id="ProtNLM"/>
    </source>
</evidence>
<keyword evidence="1" id="KW-1133">Transmembrane helix</keyword>
<feature type="transmembrane region" description="Helical" evidence="1">
    <location>
        <begin position="66"/>
        <end position="86"/>
    </location>
</feature>
<dbReference type="RefSeq" id="WP_310056628.1">
    <property type="nucleotide sequence ID" value="NZ_JAVDVY010000001.1"/>
</dbReference>
<sequence>MIRLVLGLLLTPLILQLPYLVPPYGTFTFWWFGLELIIGYTTMLLFGAPLIWLFVRKGWVSWWQSVLGGMLAASLFLLLWFGTSTWEHFLLNGLRLTVHAWVLAAAGGLVFWLIALWRNPRFNGPNNSFKPKPLRGSA</sequence>
<name>A0ABU1W5E7_9GAMM</name>
<organism evidence="2 3">
    <name type="scientific">Lysobacter niastensis</name>
    <dbReference type="NCBI Taxonomy" id="380629"/>
    <lineage>
        <taxon>Bacteria</taxon>
        <taxon>Pseudomonadati</taxon>
        <taxon>Pseudomonadota</taxon>
        <taxon>Gammaproteobacteria</taxon>
        <taxon>Lysobacterales</taxon>
        <taxon>Lysobacteraceae</taxon>
        <taxon>Lysobacter</taxon>
    </lineage>
</organism>
<keyword evidence="1" id="KW-0472">Membrane</keyword>
<comment type="caution">
    <text evidence="2">The sequence shown here is derived from an EMBL/GenBank/DDBJ whole genome shotgun (WGS) entry which is preliminary data.</text>
</comment>
<accession>A0ABU1W5E7</accession>
<protein>
    <recommendedName>
        <fullName evidence="4">DUF4175 domain-containing protein</fullName>
    </recommendedName>
</protein>
<evidence type="ECO:0000313" key="2">
    <source>
        <dbReference type="EMBL" id="MDR7132818.1"/>
    </source>
</evidence>